<proteinExistence type="predicted"/>
<accession>A0AAD5UDY0</accession>
<organism evidence="2 3">
    <name type="scientific">Boothiomyces macroporosus</name>
    <dbReference type="NCBI Taxonomy" id="261099"/>
    <lineage>
        <taxon>Eukaryota</taxon>
        <taxon>Fungi</taxon>
        <taxon>Fungi incertae sedis</taxon>
        <taxon>Chytridiomycota</taxon>
        <taxon>Chytridiomycota incertae sedis</taxon>
        <taxon>Chytridiomycetes</taxon>
        <taxon>Rhizophydiales</taxon>
        <taxon>Terramycetaceae</taxon>
        <taxon>Boothiomyces</taxon>
    </lineage>
</organism>
<reference evidence="2" key="1">
    <citation type="submission" date="2020-05" db="EMBL/GenBank/DDBJ databases">
        <title>Phylogenomic resolution of chytrid fungi.</title>
        <authorList>
            <person name="Stajich J.E."/>
            <person name="Amses K."/>
            <person name="Simmons R."/>
            <person name="Seto K."/>
            <person name="Myers J."/>
            <person name="Bonds A."/>
            <person name="Quandt C.A."/>
            <person name="Barry K."/>
            <person name="Liu P."/>
            <person name="Grigoriev I."/>
            <person name="Longcore J.E."/>
            <person name="James T.Y."/>
        </authorList>
    </citation>
    <scope>NUCLEOTIDE SEQUENCE</scope>
    <source>
        <strain evidence="2">PLAUS21</strain>
    </source>
</reference>
<dbReference type="AlphaFoldDB" id="A0AAD5UDY0"/>
<comment type="caution">
    <text evidence="2">The sequence shown here is derived from an EMBL/GenBank/DDBJ whole genome shotgun (WGS) entry which is preliminary data.</text>
</comment>
<evidence type="ECO:0000313" key="2">
    <source>
        <dbReference type="EMBL" id="KAJ3255386.1"/>
    </source>
</evidence>
<dbReference type="EMBL" id="JADGKB010000067">
    <property type="protein sequence ID" value="KAJ3255386.1"/>
    <property type="molecule type" value="Genomic_DNA"/>
</dbReference>
<evidence type="ECO:0000256" key="1">
    <source>
        <dbReference type="SAM" id="SignalP"/>
    </source>
</evidence>
<feature type="chain" id="PRO_5042039283" evidence="1">
    <location>
        <begin position="17"/>
        <end position="204"/>
    </location>
</feature>
<keyword evidence="3" id="KW-1185">Reference proteome</keyword>
<keyword evidence="1" id="KW-0732">Signal</keyword>
<gene>
    <name evidence="2" type="ORF">HK103_006305</name>
</gene>
<dbReference type="Proteomes" id="UP001210925">
    <property type="component" value="Unassembled WGS sequence"/>
</dbReference>
<feature type="signal peptide" evidence="1">
    <location>
        <begin position="1"/>
        <end position="16"/>
    </location>
</feature>
<name>A0AAD5UDY0_9FUNG</name>
<sequence>MISLIALLTLLASVLSQACSSSQKCPNGLTCQFPQGMLIGVCISSVSIPAVLTSSFPVIPGGSTSAPGSSTAPPVIPAPTVTNSGIPILLPTTTAQTTSSLNIPTGNGAEKAITSLGIDTNVKTLPGIGLPSGVVPHFPVPTNALPTGMNVPATQPVVTQAPAANTQAAQSTLSVAAQTTTPAATTSNAESKMVGLWMLVAFIL</sequence>
<evidence type="ECO:0000313" key="3">
    <source>
        <dbReference type="Proteomes" id="UP001210925"/>
    </source>
</evidence>
<protein>
    <submittedName>
        <fullName evidence="2">Uncharacterized protein</fullName>
    </submittedName>
</protein>